<reference evidence="4 5" key="1">
    <citation type="journal article" date="2024" name="Science">
        <title>Giant polyketide synthase enzymes in the biosynthesis of giant marine polyether toxins.</title>
        <authorList>
            <person name="Fallon T.R."/>
            <person name="Shende V.V."/>
            <person name="Wierzbicki I.H."/>
            <person name="Pendleton A.L."/>
            <person name="Watervoot N.F."/>
            <person name="Auber R.P."/>
            <person name="Gonzalez D.J."/>
            <person name="Wisecaver J.H."/>
            <person name="Moore B.S."/>
        </authorList>
    </citation>
    <scope>NUCLEOTIDE SEQUENCE [LARGE SCALE GENOMIC DNA]</scope>
    <source>
        <strain evidence="4 5">12B1</strain>
    </source>
</reference>
<feature type="transmembrane region" description="Helical" evidence="3">
    <location>
        <begin position="420"/>
        <end position="444"/>
    </location>
</feature>
<dbReference type="PANTHER" id="PTHR13037:SF24">
    <property type="entry name" value="POLYCOMB PROTEIN PCL-RELATED"/>
    <property type="match status" value="1"/>
</dbReference>
<organism evidence="4 5">
    <name type="scientific">Prymnesium parvum</name>
    <name type="common">Toxic golden alga</name>
    <dbReference type="NCBI Taxonomy" id="97485"/>
    <lineage>
        <taxon>Eukaryota</taxon>
        <taxon>Haptista</taxon>
        <taxon>Haptophyta</taxon>
        <taxon>Prymnesiophyceae</taxon>
        <taxon>Prymnesiales</taxon>
        <taxon>Prymnesiaceae</taxon>
        <taxon>Prymnesium</taxon>
    </lineage>
</organism>
<name>A0AB34K4P3_PRYPA</name>
<evidence type="ECO:0000256" key="1">
    <source>
        <dbReference type="ARBA" id="ARBA00022581"/>
    </source>
</evidence>
<keyword evidence="3" id="KW-1133">Transmembrane helix</keyword>
<evidence type="ECO:0000256" key="3">
    <source>
        <dbReference type="SAM" id="Phobius"/>
    </source>
</evidence>
<comment type="caution">
    <text evidence="4">The sequence shown here is derived from an EMBL/GenBank/DDBJ whole genome shotgun (WGS) entry which is preliminary data.</text>
</comment>
<keyword evidence="3" id="KW-0472">Membrane</keyword>
<feature type="compositionally biased region" description="Low complexity" evidence="2">
    <location>
        <begin position="490"/>
        <end position="499"/>
    </location>
</feature>
<accession>A0AB34K4P3</accession>
<sequence length="625" mass="67489">MPGVKRRRQQLCCWVGMLWFALAQEYRFVFIQVRAGHLADAVALGEVEMLSEDGSLLPIASIRNPEGSQREEENAARAADGVNATKWIDTSFHSNSSNSSVLHITLSDPPLPLAGYRFFTANDAPQRDPISWRLERLEPLGTWALLHEVHHVEPPGDRSAPYFPWPAVDAFWLYAPPPPPAPEYRLVVTATREMPGSASQVQLAELILWTNDTLKAPIWKTTNPGGHSPFNQGAYEATDLVVETKWLDLNFVLRRRSELRVTLAAHVAVSKYEMITANDAPKRDPVSWVFEVRQPNGSWARLSEVLDFDTPSDRFVPFGAPFDELRWPPPLPSSPPTPSPPPAAPPRPPCAPSPPLPPPPRPPASAASSSRPPPACISVPPPLAPPSSPLPPPRLPLQGSADGLDVEQGLTSSADVGSTLMATLIPTLLALLLCICGCIVCWRYDGCPAKVKIMMPGWVAYFGTTEPAPDECLLSPVVAHRPSEACAPAAAAHSESLPLARDRPAEEGEDDDNASTALPVCSPRSSFGCSPTGLRSPTGLLSEELLSSGATPSGVDTPLSNREKNLQRIRMIKRESSISSATSHGHEESPAMPSPAIDLPLQPPSRTNPHGGRFSLHGDAILQLA</sequence>
<keyword evidence="1" id="KW-0945">Host-virus interaction</keyword>
<gene>
    <name evidence="4" type="ORF">AB1Y20_000372</name>
</gene>
<feature type="region of interest" description="Disordered" evidence="2">
    <location>
        <begin position="490"/>
        <end position="519"/>
    </location>
</feature>
<feature type="region of interest" description="Disordered" evidence="2">
    <location>
        <begin position="574"/>
        <end position="618"/>
    </location>
</feature>
<feature type="region of interest" description="Disordered" evidence="2">
    <location>
        <begin position="546"/>
        <end position="565"/>
    </location>
</feature>
<evidence type="ECO:0000313" key="4">
    <source>
        <dbReference type="EMBL" id="KAL1529424.1"/>
    </source>
</evidence>
<keyword evidence="5" id="KW-1185">Reference proteome</keyword>
<feature type="compositionally biased region" description="Pro residues" evidence="2">
    <location>
        <begin position="327"/>
        <end position="363"/>
    </location>
</feature>
<dbReference type="EMBL" id="JBGBPQ010000001">
    <property type="protein sequence ID" value="KAL1529424.1"/>
    <property type="molecule type" value="Genomic_DNA"/>
</dbReference>
<proteinExistence type="predicted"/>
<feature type="compositionally biased region" description="Pro residues" evidence="2">
    <location>
        <begin position="371"/>
        <end position="395"/>
    </location>
</feature>
<keyword evidence="3" id="KW-0812">Transmembrane</keyword>
<evidence type="ECO:0000313" key="5">
    <source>
        <dbReference type="Proteomes" id="UP001515480"/>
    </source>
</evidence>
<dbReference type="Proteomes" id="UP001515480">
    <property type="component" value="Unassembled WGS sequence"/>
</dbReference>
<dbReference type="AlphaFoldDB" id="A0AB34K4P3"/>
<evidence type="ECO:0000256" key="2">
    <source>
        <dbReference type="SAM" id="MobiDB-lite"/>
    </source>
</evidence>
<protein>
    <submittedName>
        <fullName evidence="4">Uncharacterized protein</fullName>
    </submittedName>
</protein>
<dbReference type="PANTHER" id="PTHR13037">
    <property type="entry name" value="FORMIN"/>
    <property type="match status" value="1"/>
</dbReference>
<feature type="region of interest" description="Disordered" evidence="2">
    <location>
        <begin position="326"/>
        <end position="405"/>
    </location>
</feature>